<keyword evidence="2" id="KW-1185">Reference proteome</keyword>
<proteinExistence type="predicted"/>
<dbReference type="AlphaFoldDB" id="A0A0D3AV48"/>
<dbReference type="EnsemblPlants" id="Bo2g133980.1">
    <property type="protein sequence ID" value="Bo2g133980.1"/>
    <property type="gene ID" value="Bo2g133980"/>
</dbReference>
<protein>
    <submittedName>
        <fullName evidence="1">Uncharacterized protein</fullName>
    </submittedName>
</protein>
<reference evidence="1" key="2">
    <citation type="submission" date="2015-03" db="UniProtKB">
        <authorList>
            <consortium name="EnsemblPlants"/>
        </authorList>
    </citation>
    <scope>IDENTIFICATION</scope>
</reference>
<dbReference type="STRING" id="109376.A0A0D3AV48"/>
<dbReference type="PANTHER" id="PTHR45786:SF66">
    <property type="entry name" value="HOOK MOTIF PROTEIN, PUTATIVE-RELATED"/>
    <property type="match status" value="1"/>
</dbReference>
<accession>A0A0D3AV48</accession>
<reference evidence="1 2" key="1">
    <citation type="journal article" date="2014" name="Genome Biol.">
        <title>Transcriptome and methylome profiling reveals relics of genome dominance in the mesopolyploid Brassica oleracea.</title>
        <authorList>
            <person name="Parkin I.A."/>
            <person name="Koh C."/>
            <person name="Tang H."/>
            <person name="Robinson S.J."/>
            <person name="Kagale S."/>
            <person name="Clarke W.E."/>
            <person name="Town C.D."/>
            <person name="Nixon J."/>
            <person name="Krishnakumar V."/>
            <person name="Bidwell S.L."/>
            <person name="Denoeud F."/>
            <person name="Belcram H."/>
            <person name="Links M.G."/>
            <person name="Just J."/>
            <person name="Clarke C."/>
            <person name="Bender T."/>
            <person name="Huebert T."/>
            <person name="Mason A.S."/>
            <person name="Pires J.C."/>
            <person name="Barker G."/>
            <person name="Moore J."/>
            <person name="Walley P.G."/>
            <person name="Manoli S."/>
            <person name="Batley J."/>
            <person name="Edwards D."/>
            <person name="Nelson M.N."/>
            <person name="Wang X."/>
            <person name="Paterson A.H."/>
            <person name="King G."/>
            <person name="Bancroft I."/>
            <person name="Chalhoub B."/>
            <person name="Sharpe A.G."/>
        </authorList>
    </citation>
    <scope>NUCLEOTIDE SEQUENCE</scope>
    <source>
        <strain evidence="1 2">cv. TO1000</strain>
    </source>
</reference>
<dbReference type="Gramene" id="Bo2g133980.1">
    <property type="protein sequence ID" value="Bo2g133980.1"/>
    <property type="gene ID" value="Bo2g133980"/>
</dbReference>
<evidence type="ECO:0000313" key="1">
    <source>
        <dbReference type="EnsemblPlants" id="Bo2g133980.1"/>
    </source>
</evidence>
<dbReference type="PANTHER" id="PTHR45786">
    <property type="entry name" value="DNA BINDING PROTEIN-LIKE"/>
    <property type="match status" value="1"/>
</dbReference>
<sequence length="87" mass="9632">DIILEKNSGKLKRINELHPCYLPLQYPLIFPYGEDGFRLGPSTITPFTSTVSGGCLYYDREPSSSKVTVSSFTGGPRTHFECGRSAE</sequence>
<dbReference type="HOGENOM" id="CLU_2489870_0_0_1"/>
<organism evidence="1 2">
    <name type="scientific">Brassica oleracea var. oleracea</name>
    <dbReference type="NCBI Taxonomy" id="109376"/>
    <lineage>
        <taxon>Eukaryota</taxon>
        <taxon>Viridiplantae</taxon>
        <taxon>Streptophyta</taxon>
        <taxon>Embryophyta</taxon>
        <taxon>Tracheophyta</taxon>
        <taxon>Spermatophyta</taxon>
        <taxon>Magnoliopsida</taxon>
        <taxon>eudicotyledons</taxon>
        <taxon>Gunneridae</taxon>
        <taxon>Pentapetalae</taxon>
        <taxon>rosids</taxon>
        <taxon>malvids</taxon>
        <taxon>Brassicales</taxon>
        <taxon>Brassicaceae</taxon>
        <taxon>Brassiceae</taxon>
        <taxon>Brassica</taxon>
    </lineage>
</organism>
<dbReference type="Proteomes" id="UP000032141">
    <property type="component" value="Chromosome C2"/>
</dbReference>
<name>A0A0D3AV48_BRAOL</name>
<dbReference type="eggNOG" id="KOG0987">
    <property type="taxonomic scope" value="Eukaryota"/>
</dbReference>
<evidence type="ECO:0000313" key="2">
    <source>
        <dbReference type="Proteomes" id="UP000032141"/>
    </source>
</evidence>